<protein>
    <submittedName>
        <fullName evidence="3">Pentatricopeptide repeat-containing protein</fullName>
    </submittedName>
</protein>
<evidence type="ECO:0000256" key="1">
    <source>
        <dbReference type="ARBA" id="ARBA00022737"/>
    </source>
</evidence>
<proteinExistence type="predicted"/>
<evidence type="ECO:0000313" key="4">
    <source>
        <dbReference type="Proteomes" id="UP000036987"/>
    </source>
</evidence>
<evidence type="ECO:0000313" key="3">
    <source>
        <dbReference type="EMBL" id="KMZ59220.1"/>
    </source>
</evidence>
<accession>A0A0K9NTF3</accession>
<dbReference type="Pfam" id="PF13041">
    <property type="entry name" value="PPR_2"/>
    <property type="match status" value="3"/>
</dbReference>
<dbReference type="InterPro" id="IPR046848">
    <property type="entry name" value="E_motif"/>
</dbReference>
<dbReference type="Gene3D" id="1.25.40.10">
    <property type="entry name" value="Tetratricopeptide repeat domain"/>
    <property type="match status" value="4"/>
</dbReference>
<feature type="repeat" description="PPR" evidence="2">
    <location>
        <begin position="375"/>
        <end position="409"/>
    </location>
</feature>
<gene>
    <name evidence="3" type="ORF">ZOSMA_6G01530</name>
</gene>
<evidence type="ECO:0000256" key="2">
    <source>
        <dbReference type="PROSITE-ProRule" id="PRU00708"/>
    </source>
</evidence>
<dbReference type="Proteomes" id="UP000036987">
    <property type="component" value="Unassembled WGS sequence"/>
</dbReference>
<dbReference type="Pfam" id="PF20431">
    <property type="entry name" value="E_motif"/>
    <property type="match status" value="1"/>
</dbReference>
<dbReference type="PROSITE" id="PS51375">
    <property type="entry name" value="PPR"/>
    <property type="match status" value="4"/>
</dbReference>
<reference evidence="4" key="1">
    <citation type="journal article" date="2016" name="Nature">
        <title>The genome of the seagrass Zostera marina reveals angiosperm adaptation to the sea.</title>
        <authorList>
            <person name="Olsen J.L."/>
            <person name="Rouze P."/>
            <person name="Verhelst B."/>
            <person name="Lin Y.-C."/>
            <person name="Bayer T."/>
            <person name="Collen J."/>
            <person name="Dattolo E."/>
            <person name="De Paoli E."/>
            <person name="Dittami S."/>
            <person name="Maumus F."/>
            <person name="Michel G."/>
            <person name="Kersting A."/>
            <person name="Lauritano C."/>
            <person name="Lohaus R."/>
            <person name="Toepel M."/>
            <person name="Tonon T."/>
            <person name="Vanneste K."/>
            <person name="Amirebrahimi M."/>
            <person name="Brakel J."/>
            <person name="Bostroem C."/>
            <person name="Chovatia M."/>
            <person name="Grimwood J."/>
            <person name="Jenkins J.W."/>
            <person name="Jueterbock A."/>
            <person name="Mraz A."/>
            <person name="Stam W.T."/>
            <person name="Tice H."/>
            <person name="Bornberg-Bauer E."/>
            <person name="Green P.J."/>
            <person name="Pearson G.A."/>
            <person name="Procaccini G."/>
            <person name="Duarte C.M."/>
            <person name="Schmutz J."/>
            <person name="Reusch T.B.H."/>
            <person name="Van de Peer Y."/>
        </authorList>
    </citation>
    <scope>NUCLEOTIDE SEQUENCE [LARGE SCALE GENOMIC DNA]</scope>
    <source>
        <strain evidence="4">cv. Finnish</strain>
    </source>
</reference>
<comment type="caution">
    <text evidence="3">The sequence shown here is derived from an EMBL/GenBank/DDBJ whole genome shotgun (WGS) entry which is preliminary data.</text>
</comment>
<dbReference type="InterPro" id="IPR011990">
    <property type="entry name" value="TPR-like_helical_dom_sf"/>
</dbReference>
<dbReference type="InterPro" id="IPR002885">
    <property type="entry name" value="PPR_rpt"/>
</dbReference>
<name>A0A0K9NTF3_ZOSMR</name>
<dbReference type="GO" id="GO:0009451">
    <property type="term" value="P:RNA modification"/>
    <property type="evidence" value="ECO:0000318"/>
    <property type="project" value="GO_Central"/>
</dbReference>
<keyword evidence="1" id="KW-0677">Repeat</keyword>
<dbReference type="Pfam" id="PF01535">
    <property type="entry name" value="PPR"/>
    <property type="match status" value="4"/>
</dbReference>
<dbReference type="AlphaFoldDB" id="A0A0K9NTF3"/>
<sequence length="598" mass="66535">MDSHNELVISILRQPTSLNNYRRIMLIHVHLIRTGLHLTSSFAVGNFISRCFVLGLCSYACRVFDQMPQPNSFVWNNMIRGYQNNNQPQPALHFYDRMRCYGVVTDQFTFINAVTACADIRDYWKGKRVHGDLLRCGFGSDMRVCTSLINFHSACGAISCARKVFDEMPVKDVVSWTVILLVYVSGKSVDIDNARNLFDDMPDKDLVSWSAMIGAYVKSDNMDKARELFDKSPVSDLLMCNVMLGGYSKSGEIDNLLGLFDKMRCKDLVSWNTVICGLVQTNRLNEAMTFFKLMQQQKIKPNDITLVSILSGCAKAGALDIGTWIHSYIDKNSGSHIPSFDDVVIGTALIDMYSKCGALKSAQYVFDRLPKSNLDVTAWNAIINGFSMNGQSKVALDFFNQMLTDDHVVNPNEVTLVGVLSACVHGGLVKEGRRYFTSMPTSLGITPSIEHYGCMVDLLGRAGLIEEAYEFIKGMPLIPHSGVWGALLGACRIYGNVKLAECAMDHLMKVDSNDGDVAGYLAIMSNIYGGAGMWEEVDQVRKMMVGKKICKVPGSSVVEVNGFIHEFGAGDHRHERPYDDMYELLDQLSTELISINSP</sequence>
<dbReference type="OrthoDB" id="185373at2759"/>
<feature type="repeat" description="PPR" evidence="2">
    <location>
        <begin position="205"/>
        <end position="239"/>
    </location>
</feature>
<dbReference type="InterPro" id="IPR046960">
    <property type="entry name" value="PPR_At4g14850-like_plant"/>
</dbReference>
<dbReference type="GO" id="GO:0003723">
    <property type="term" value="F:RNA binding"/>
    <property type="evidence" value="ECO:0007669"/>
    <property type="project" value="InterPro"/>
</dbReference>
<dbReference type="OMA" id="IRTGLHQ"/>
<organism evidence="3 4">
    <name type="scientific">Zostera marina</name>
    <name type="common">Eelgrass</name>
    <dbReference type="NCBI Taxonomy" id="29655"/>
    <lineage>
        <taxon>Eukaryota</taxon>
        <taxon>Viridiplantae</taxon>
        <taxon>Streptophyta</taxon>
        <taxon>Embryophyta</taxon>
        <taxon>Tracheophyta</taxon>
        <taxon>Spermatophyta</taxon>
        <taxon>Magnoliopsida</taxon>
        <taxon>Liliopsida</taxon>
        <taxon>Zosteraceae</taxon>
        <taxon>Zostera</taxon>
    </lineage>
</organism>
<feature type="repeat" description="PPR" evidence="2">
    <location>
        <begin position="267"/>
        <end position="301"/>
    </location>
</feature>
<keyword evidence="4" id="KW-1185">Reference proteome</keyword>
<dbReference type="NCBIfam" id="TIGR00756">
    <property type="entry name" value="PPR"/>
    <property type="match status" value="4"/>
</dbReference>
<dbReference type="EMBL" id="LFYR01001803">
    <property type="protein sequence ID" value="KMZ59220.1"/>
    <property type="molecule type" value="Genomic_DNA"/>
</dbReference>
<dbReference type="PANTHER" id="PTHR47926">
    <property type="entry name" value="PENTATRICOPEPTIDE REPEAT-CONTAINING PROTEIN"/>
    <property type="match status" value="1"/>
</dbReference>
<dbReference type="FunFam" id="1.25.40.10:FF:000184">
    <property type="entry name" value="Pentatricopeptide repeat-containing protein, chloroplastic"/>
    <property type="match status" value="1"/>
</dbReference>
<feature type="repeat" description="PPR" evidence="2">
    <location>
        <begin position="71"/>
        <end position="105"/>
    </location>
</feature>
<dbReference type="PANTHER" id="PTHR47926:SF344">
    <property type="entry name" value="OS07G0636900 PROTEIN"/>
    <property type="match status" value="1"/>
</dbReference>